<organism evidence="2 3">
    <name type="scientific">Candidatus Desulfolinea nitratireducens</name>
    <dbReference type="NCBI Taxonomy" id="2841698"/>
    <lineage>
        <taxon>Bacteria</taxon>
        <taxon>Bacillati</taxon>
        <taxon>Chloroflexota</taxon>
        <taxon>Anaerolineae</taxon>
        <taxon>Anaerolineales</taxon>
        <taxon>Anaerolineales incertae sedis</taxon>
        <taxon>Candidatus Desulfolinea</taxon>
    </lineage>
</organism>
<sequence length="669" mass="75087">MMTRIVFYNPFNGVGKYLKNRFWEDDKGRQKLIIALELGLLALWAIWVGRVYLDFDPLIIPSGHEFFSAIQTHHLWTQFQNCGWCAVWNGSERGGYPAFADIHGSMLHPIVMITTLAWGVLSGAKITLVISLWFAGVAQWWLARELKVSWLPRMWSAGIAIVGGHLAGRMELGVLGVVLSTAMCSLVFAGVISVSNGGGKRSLVLLAVVTASAIVSGQGYMLVGLPVILPAMIFLIFDDEQKLMSHWKDYFTAFGLALLLAAPFLVPVANFMPNYTKDSDSSFLSAQSLAYLPLNLVINDWHYYKSEILGKFPYPYLYTLYIGWVPVILAVVGLSNSKKKNKRLLWFMATAIVIEFLIGSALLLKWLIKFFPSLGGIRHPPQIAGLAIPLILGLSAYGLERMLRINWPKLSLSFPRKSLAWQWSLSLKWLLLIPLFLSLKSAYQFTEHWILVEKQGDGIFELLVGLKTDTLQWVEPPFGEHRYIEPAIRMGMKLSPGVMTWRWRDREYPIPVLEANRAGPPPGAVEIMDTLDGVPIYGRVGEFYAAVSEDKDSSDWHGFSPCVATGSGGELEVVCETSMPGRLIVKENMFTGWKAWMDGEPTPLLGEQWLEVEAPPGEHTYEFRYQPWDVPVGISLSFVGVFLCIQMWYRNHEEEISSEGDNPPSESDI</sequence>
<protein>
    <recommendedName>
        <fullName evidence="4">YfhO family protein</fullName>
    </recommendedName>
</protein>
<keyword evidence="1" id="KW-0812">Transmembrane</keyword>
<feature type="transmembrane region" description="Helical" evidence="1">
    <location>
        <begin position="174"/>
        <end position="192"/>
    </location>
</feature>
<dbReference type="Proteomes" id="UP000614469">
    <property type="component" value="Unassembled WGS sequence"/>
</dbReference>
<evidence type="ECO:0000313" key="2">
    <source>
        <dbReference type="EMBL" id="MBC8335098.1"/>
    </source>
</evidence>
<feature type="transmembrane region" description="Helical" evidence="1">
    <location>
        <begin position="346"/>
        <end position="368"/>
    </location>
</feature>
<proteinExistence type="predicted"/>
<comment type="caution">
    <text evidence="2">The sequence shown here is derived from an EMBL/GenBank/DDBJ whole genome shotgun (WGS) entry which is preliminary data.</text>
</comment>
<gene>
    <name evidence="2" type="ORF">H8E29_07535</name>
</gene>
<feature type="transmembrane region" description="Helical" evidence="1">
    <location>
        <begin position="249"/>
        <end position="271"/>
    </location>
</feature>
<keyword evidence="1" id="KW-1133">Transmembrane helix</keyword>
<name>A0A8J6TEW6_9CHLR</name>
<evidence type="ECO:0008006" key="4">
    <source>
        <dbReference type="Google" id="ProtNLM"/>
    </source>
</evidence>
<dbReference type="EMBL" id="JACNJN010000091">
    <property type="protein sequence ID" value="MBC8335098.1"/>
    <property type="molecule type" value="Genomic_DNA"/>
</dbReference>
<keyword evidence="1" id="KW-0472">Membrane</keyword>
<reference evidence="2 3" key="1">
    <citation type="submission" date="2020-08" db="EMBL/GenBank/DDBJ databases">
        <title>Bridging the membrane lipid divide: bacteria of the FCB group superphylum have the potential to synthesize archaeal ether lipids.</title>
        <authorList>
            <person name="Villanueva L."/>
            <person name="Von Meijenfeldt F.A.B."/>
            <person name="Westbye A.B."/>
            <person name="Yadav S."/>
            <person name="Hopmans E.C."/>
            <person name="Dutilh B.E."/>
            <person name="Sinninghe Damste J.S."/>
        </authorList>
    </citation>
    <scope>NUCLEOTIDE SEQUENCE [LARGE SCALE GENOMIC DNA]</scope>
    <source>
        <strain evidence="2">NIOZ-UU36</strain>
    </source>
</reference>
<feature type="transmembrane region" description="Helical" evidence="1">
    <location>
        <begin position="204"/>
        <end position="237"/>
    </location>
</feature>
<feature type="transmembrane region" description="Helical" evidence="1">
    <location>
        <begin position="32"/>
        <end position="53"/>
    </location>
</feature>
<dbReference type="AlphaFoldDB" id="A0A8J6TEW6"/>
<accession>A0A8J6TEW6</accession>
<evidence type="ECO:0000313" key="3">
    <source>
        <dbReference type="Proteomes" id="UP000614469"/>
    </source>
</evidence>
<feature type="transmembrane region" description="Helical" evidence="1">
    <location>
        <begin position="316"/>
        <end position="334"/>
    </location>
</feature>
<evidence type="ECO:0000256" key="1">
    <source>
        <dbReference type="SAM" id="Phobius"/>
    </source>
</evidence>
<feature type="transmembrane region" description="Helical" evidence="1">
    <location>
        <begin position="116"/>
        <end position="138"/>
    </location>
</feature>